<protein>
    <submittedName>
        <fullName evidence="2">Uncharacterized protein</fullName>
    </submittedName>
</protein>
<feature type="region of interest" description="Disordered" evidence="1">
    <location>
        <begin position="101"/>
        <end position="134"/>
    </location>
</feature>
<gene>
    <name evidence="2" type="ORF">LTR16_005948</name>
</gene>
<comment type="caution">
    <text evidence="2">The sequence shown here is derived from an EMBL/GenBank/DDBJ whole genome shotgun (WGS) entry which is preliminary data.</text>
</comment>
<sequence length="134" mass="14984">MLSLLDQPFVKDVWLQLAMPPNTQDASFATELRFSLSWETSEDVFERLQYAKVGPDVVCLVIEASTRADLSAQLRQSPAGHTSVWCQPAIVPIDPTLIHQDVLDRRTRQDQQPDGKQSDDLGHGHEGIVGHDPR</sequence>
<dbReference type="EMBL" id="JAVRRA010001037">
    <property type="protein sequence ID" value="KAK5282105.1"/>
    <property type="molecule type" value="Genomic_DNA"/>
</dbReference>
<evidence type="ECO:0000313" key="2">
    <source>
        <dbReference type="EMBL" id="KAK5282105.1"/>
    </source>
</evidence>
<accession>A0ABR0M5A8</accession>
<evidence type="ECO:0000256" key="1">
    <source>
        <dbReference type="SAM" id="MobiDB-lite"/>
    </source>
</evidence>
<reference evidence="2 3" key="1">
    <citation type="submission" date="2023-08" db="EMBL/GenBank/DDBJ databases">
        <title>Black Yeasts Isolated from many extreme environments.</title>
        <authorList>
            <person name="Coleine C."/>
            <person name="Stajich J.E."/>
            <person name="Selbmann L."/>
        </authorList>
    </citation>
    <scope>NUCLEOTIDE SEQUENCE [LARGE SCALE GENOMIC DNA]</scope>
    <source>
        <strain evidence="2 3">CCFEE 536</strain>
    </source>
</reference>
<evidence type="ECO:0000313" key="3">
    <source>
        <dbReference type="Proteomes" id="UP001357485"/>
    </source>
</evidence>
<keyword evidence="3" id="KW-1185">Reference proteome</keyword>
<feature type="non-terminal residue" evidence="2">
    <location>
        <position position="134"/>
    </location>
</feature>
<name>A0ABR0M5A8_9PEZI</name>
<dbReference type="Proteomes" id="UP001357485">
    <property type="component" value="Unassembled WGS sequence"/>
</dbReference>
<organism evidence="2 3">
    <name type="scientific">Cryomyces antarcticus</name>
    <dbReference type="NCBI Taxonomy" id="329879"/>
    <lineage>
        <taxon>Eukaryota</taxon>
        <taxon>Fungi</taxon>
        <taxon>Dikarya</taxon>
        <taxon>Ascomycota</taxon>
        <taxon>Pezizomycotina</taxon>
        <taxon>Dothideomycetes</taxon>
        <taxon>Dothideomycetes incertae sedis</taxon>
        <taxon>Cryomyces</taxon>
    </lineage>
</organism>
<proteinExistence type="predicted"/>